<comment type="caution">
    <text evidence="1">The sequence shown here is derived from an EMBL/GenBank/DDBJ whole genome shotgun (WGS) entry which is preliminary data.</text>
</comment>
<organism evidence="1 2">
    <name type="scientific">Gigaspora margarita</name>
    <dbReference type="NCBI Taxonomy" id="4874"/>
    <lineage>
        <taxon>Eukaryota</taxon>
        <taxon>Fungi</taxon>
        <taxon>Fungi incertae sedis</taxon>
        <taxon>Mucoromycota</taxon>
        <taxon>Glomeromycotina</taxon>
        <taxon>Glomeromycetes</taxon>
        <taxon>Diversisporales</taxon>
        <taxon>Gigasporaceae</taxon>
        <taxon>Gigaspora</taxon>
    </lineage>
</organism>
<accession>A0ABN7VE52</accession>
<gene>
    <name evidence="1" type="ORF">GMARGA_LOCUS17556</name>
</gene>
<name>A0ABN7VE52_GIGMA</name>
<proteinExistence type="predicted"/>
<evidence type="ECO:0000313" key="1">
    <source>
        <dbReference type="EMBL" id="CAG8761680.1"/>
    </source>
</evidence>
<keyword evidence="2" id="KW-1185">Reference proteome</keyword>
<dbReference type="Proteomes" id="UP000789901">
    <property type="component" value="Unassembled WGS sequence"/>
</dbReference>
<evidence type="ECO:0000313" key="2">
    <source>
        <dbReference type="Proteomes" id="UP000789901"/>
    </source>
</evidence>
<dbReference type="EMBL" id="CAJVQB010013360">
    <property type="protein sequence ID" value="CAG8761680.1"/>
    <property type="molecule type" value="Genomic_DNA"/>
</dbReference>
<sequence length="301" mass="35352">MHNEENTSKIYNNLYMECNEIFSHGQTKISLLNVYNNPFKEWSENFTQDYENQFNNNLPTEWFPDFTQNQTNISLLNVYNNPFVEWSTGFTQNHESQTNNNYSIEFSTGPTRYYEDQINNNLFTEWATNFTQNENSINLLKTYNNLSIGWSADFMQDYGDQVNYNLSTEWTKYFTQNQINNTRITQHCEEQINTLRQQGNAKSVIEDKRPVSLVSRRKKKQKCKKCNRKKIPTDANPNLCKNCYEASVRILSEKGEIKFPENIEARASLTEINEQAIYSSRLLNSLISDALTIRSSKLNFN</sequence>
<feature type="non-terminal residue" evidence="1">
    <location>
        <position position="301"/>
    </location>
</feature>
<reference evidence="1 2" key="1">
    <citation type="submission" date="2021-06" db="EMBL/GenBank/DDBJ databases">
        <authorList>
            <person name="Kallberg Y."/>
            <person name="Tangrot J."/>
            <person name="Rosling A."/>
        </authorList>
    </citation>
    <scope>NUCLEOTIDE SEQUENCE [LARGE SCALE GENOMIC DNA]</scope>
    <source>
        <strain evidence="1 2">120-4 pot B 10/14</strain>
    </source>
</reference>
<protein>
    <submittedName>
        <fullName evidence="1">9115_t:CDS:1</fullName>
    </submittedName>
</protein>